<protein>
    <submittedName>
        <fullName evidence="1">Uncharacterized protein</fullName>
    </submittedName>
</protein>
<accession>A0A6B4JJZ3</accession>
<dbReference type="Proteomes" id="UP000486903">
    <property type="component" value="Unassembled WGS sequence"/>
</dbReference>
<comment type="caution">
    <text evidence="1">The sequence shown here is derived from an EMBL/GenBank/DDBJ whole genome shotgun (WGS) entry which is preliminary data.</text>
</comment>
<evidence type="ECO:0000313" key="1">
    <source>
        <dbReference type="EMBL" id="NFV25063.1"/>
    </source>
</evidence>
<gene>
    <name evidence="1" type="ORF">FDG31_02595</name>
</gene>
<evidence type="ECO:0000313" key="2">
    <source>
        <dbReference type="Proteomes" id="UP000486903"/>
    </source>
</evidence>
<name>A0A6B4JJZ3_CLOBO</name>
<sequence length="230" mass="26487">MEIKDVIQSIGVITTIIFSLIALVQSLLSKKKSKMAEERAEKANQLSNEANNLANTALNESRKDYMPLIKFVDGVEITEKDINILRNEITFDFYDAFFNTDIDKNTFICISTKIKNIGKGIVTGIKIQDFFIQSGNKVLIDSRSDEPIESLCFIKKCECEQQFILDGSEETIINFIITDNIMEREPINNSEYEQKHLWGTYIDNKIIHNSFSEAKPREKNVINREYLIKK</sequence>
<reference evidence="1 2" key="1">
    <citation type="submission" date="2019-04" db="EMBL/GenBank/DDBJ databases">
        <title>Genome sequencing of Clostridium botulinum Groups I-IV and Clostridium butyricum.</title>
        <authorList>
            <person name="Brunt J."/>
            <person name="Van Vliet A.H.M."/>
            <person name="Stringer S.C."/>
            <person name="Carter A.T."/>
            <person name="Peck M.W."/>
        </authorList>
    </citation>
    <scope>NUCLEOTIDE SEQUENCE [LARGE SCALE GENOMIC DNA]</scope>
    <source>
        <strain evidence="1 2">BL81</strain>
    </source>
</reference>
<dbReference type="AlphaFoldDB" id="A0A6B4JJZ3"/>
<dbReference type="RefSeq" id="WP_003371922.1">
    <property type="nucleotide sequence ID" value="NZ_JACBBA010000001.1"/>
</dbReference>
<dbReference type="EMBL" id="SXFB01000001">
    <property type="protein sequence ID" value="NFV25063.1"/>
    <property type="molecule type" value="Genomic_DNA"/>
</dbReference>
<proteinExistence type="predicted"/>
<organism evidence="1 2">
    <name type="scientific">Clostridium botulinum</name>
    <dbReference type="NCBI Taxonomy" id="1491"/>
    <lineage>
        <taxon>Bacteria</taxon>
        <taxon>Bacillati</taxon>
        <taxon>Bacillota</taxon>
        <taxon>Clostridia</taxon>
        <taxon>Eubacteriales</taxon>
        <taxon>Clostridiaceae</taxon>
        <taxon>Clostridium</taxon>
    </lineage>
</organism>